<proteinExistence type="predicted"/>
<gene>
    <name evidence="1" type="ORF">METZ01_LOCUS193956</name>
</gene>
<evidence type="ECO:0000313" key="1">
    <source>
        <dbReference type="EMBL" id="SVB41102.1"/>
    </source>
</evidence>
<name>A0A382DSP5_9ZZZZ</name>
<dbReference type="AlphaFoldDB" id="A0A382DSP5"/>
<sequence>MIVSFLSKSAPQKRHLLASDLTNSAQSGHFFNSPSKSAF</sequence>
<protein>
    <submittedName>
        <fullName evidence="1">Uncharacterized protein</fullName>
    </submittedName>
</protein>
<dbReference type="EMBL" id="UINC01040766">
    <property type="protein sequence ID" value="SVB41102.1"/>
    <property type="molecule type" value="Genomic_DNA"/>
</dbReference>
<reference evidence="1" key="1">
    <citation type="submission" date="2018-05" db="EMBL/GenBank/DDBJ databases">
        <authorList>
            <person name="Lanie J.A."/>
            <person name="Ng W.-L."/>
            <person name="Kazmierczak K.M."/>
            <person name="Andrzejewski T.M."/>
            <person name="Davidsen T.M."/>
            <person name="Wayne K.J."/>
            <person name="Tettelin H."/>
            <person name="Glass J.I."/>
            <person name="Rusch D."/>
            <person name="Podicherti R."/>
            <person name="Tsui H.-C.T."/>
            <person name="Winkler M.E."/>
        </authorList>
    </citation>
    <scope>NUCLEOTIDE SEQUENCE</scope>
</reference>
<accession>A0A382DSP5</accession>
<organism evidence="1">
    <name type="scientific">marine metagenome</name>
    <dbReference type="NCBI Taxonomy" id="408172"/>
    <lineage>
        <taxon>unclassified sequences</taxon>
        <taxon>metagenomes</taxon>
        <taxon>ecological metagenomes</taxon>
    </lineage>
</organism>